<reference evidence="1" key="1">
    <citation type="submission" date="2018-05" db="EMBL/GenBank/DDBJ databases">
        <authorList>
            <person name="Lanie J.A."/>
            <person name="Ng W.-L."/>
            <person name="Kazmierczak K.M."/>
            <person name="Andrzejewski T.M."/>
            <person name="Davidsen T.M."/>
            <person name="Wayne K.J."/>
            <person name="Tettelin H."/>
            <person name="Glass J.I."/>
            <person name="Rusch D."/>
            <person name="Podicherti R."/>
            <person name="Tsui H.-C.T."/>
            <person name="Winkler M.E."/>
        </authorList>
    </citation>
    <scope>NUCLEOTIDE SEQUENCE</scope>
</reference>
<evidence type="ECO:0000313" key="1">
    <source>
        <dbReference type="EMBL" id="SVE59934.1"/>
    </source>
</evidence>
<dbReference type="PROSITE" id="PS51257">
    <property type="entry name" value="PROKAR_LIPOPROTEIN"/>
    <property type="match status" value="1"/>
</dbReference>
<accession>A0A383ETM2</accession>
<name>A0A383ETM2_9ZZZZ</name>
<proteinExistence type="predicted"/>
<dbReference type="EMBL" id="UINC01228565">
    <property type="protein sequence ID" value="SVE59934.1"/>
    <property type="molecule type" value="Genomic_DNA"/>
</dbReference>
<organism evidence="1">
    <name type="scientific">marine metagenome</name>
    <dbReference type="NCBI Taxonomy" id="408172"/>
    <lineage>
        <taxon>unclassified sequences</taxon>
        <taxon>metagenomes</taxon>
        <taxon>ecological metagenomes</taxon>
    </lineage>
</organism>
<feature type="non-terminal residue" evidence="1">
    <location>
        <position position="32"/>
    </location>
</feature>
<protein>
    <submittedName>
        <fullName evidence="1">Uncharacterized protein</fullName>
    </submittedName>
</protein>
<gene>
    <name evidence="1" type="ORF">METZ01_LOCUS512788</name>
</gene>
<dbReference type="AlphaFoldDB" id="A0A383ETM2"/>
<sequence>MKHILLTTIAAVVLVGCGESQPPEPPDISIHD</sequence>